<keyword evidence="5" id="KW-1185">Reference proteome</keyword>
<dbReference type="GO" id="GO:0003700">
    <property type="term" value="F:DNA-binding transcription factor activity"/>
    <property type="evidence" value="ECO:0007669"/>
    <property type="project" value="TreeGrafter"/>
</dbReference>
<comment type="subcellular location">
    <subcellularLocation>
        <location evidence="1">Nucleus</location>
    </subcellularLocation>
</comment>
<dbReference type="AlphaFoldDB" id="A0A074WJD7"/>
<evidence type="ECO:0000313" key="4">
    <source>
        <dbReference type="EMBL" id="KEQ73128.1"/>
    </source>
</evidence>
<proteinExistence type="predicted"/>
<evidence type="ECO:0000256" key="1">
    <source>
        <dbReference type="ARBA" id="ARBA00004123"/>
    </source>
</evidence>
<evidence type="ECO:0000256" key="2">
    <source>
        <dbReference type="ARBA" id="ARBA00023242"/>
    </source>
</evidence>
<dbReference type="PANTHER" id="PTHR37534:SF51">
    <property type="entry name" value="ACRIFLAVINE SENSITIVITY CONTROL PROTEIN ACR-2"/>
    <property type="match status" value="1"/>
</dbReference>
<reference evidence="4 5" key="1">
    <citation type="journal article" date="2014" name="BMC Genomics">
        <title>Genome sequencing of four Aureobasidium pullulans varieties: biotechnological potential, stress tolerance, and description of new species.</title>
        <authorList>
            <person name="Gostin Ar C."/>
            <person name="Ohm R.A."/>
            <person name="Kogej T."/>
            <person name="Sonjak S."/>
            <person name="Turk M."/>
            <person name="Zajc J."/>
            <person name="Zalar P."/>
            <person name="Grube M."/>
            <person name="Sun H."/>
            <person name="Han J."/>
            <person name="Sharma A."/>
            <person name="Chiniquy J."/>
            <person name="Ngan C.Y."/>
            <person name="Lipzen A."/>
            <person name="Barry K."/>
            <person name="Grigoriev I.V."/>
            <person name="Gunde-Cimerman N."/>
        </authorList>
    </citation>
    <scope>NUCLEOTIDE SEQUENCE [LARGE SCALE GENOMIC DNA]</scope>
    <source>
        <strain evidence="4 5">CBS 147.97</strain>
    </source>
</reference>
<dbReference type="PANTHER" id="PTHR37534">
    <property type="entry name" value="TRANSCRIPTIONAL ACTIVATOR PROTEIN UGA3"/>
    <property type="match status" value="1"/>
</dbReference>
<dbReference type="Pfam" id="PF11951">
    <property type="entry name" value="Fungal_trans_2"/>
    <property type="match status" value="1"/>
</dbReference>
<dbReference type="GO" id="GO:0000976">
    <property type="term" value="F:transcription cis-regulatory region binding"/>
    <property type="evidence" value="ECO:0007669"/>
    <property type="project" value="TreeGrafter"/>
</dbReference>
<protein>
    <recommendedName>
        <fullName evidence="6">Acriflavine sensitivity control protein acr-2</fullName>
    </recommendedName>
</protein>
<evidence type="ECO:0008006" key="6">
    <source>
        <dbReference type="Google" id="ProtNLM"/>
    </source>
</evidence>
<dbReference type="GeneID" id="25416985"/>
<dbReference type="Proteomes" id="UP000027730">
    <property type="component" value="Unassembled WGS sequence"/>
</dbReference>
<accession>A0A074WJD7</accession>
<dbReference type="RefSeq" id="XP_013427331.1">
    <property type="nucleotide sequence ID" value="XM_013571877.1"/>
</dbReference>
<dbReference type="HOGENOM" id="CLU_020030_3_1_1"/>
<feature type="region of interest" description="Disordered" evidence="3">
    <location>
        <begin position="35"/>
        <end position="58"/>
    </location>
</feature>
<dbReference type="OrthoDB" id="5380854at2759"/>
<dbReference type="STRING" id="1043004.A0A074WJD7"/>
<gene>
    <name evidence="4" type="ORF">M436DRAFT_82384</name>
</gene>
<dbReference type="InterPro" id="IPR021858">
    <property type="entry name" value="Fun_TF"/>
</dbReference>
<dbReference type="GO" id="GO:0045944">
    <property type="term" value="P:positive regulation of transcription by RNA polymerase II"/>
    <property type="evidence" value="ECO:0007669"/>
    <property type="project" value="TreeGrafter"/>
</dbReference>
<dbReference type="EMBL" id="KL584710">
    <property type="protein sequence ID" value="KEQ73128.1"/>
    <property type="molecule type" value="Genomic_DNA"/>
</dbReference>
<name>A0A074WJD7_9PEZI</name>
<organism evidence="4 5">
    <name type="scientific">Aureobasidium namibiae CBS 147.97</name>
    <dbReference type="NCBI Taxonomy" id="1043004"/>
    <lineage>
        <taxon>Eukaryota</taxon>
        <taxon>Fungi</taxon>
        <taxon>Dikarya</taxon>
        <taxon>Ascomycota</taxon>
        <taxon>Pezizomycotina</taxon>
        <taxon>Dothideomycetes</taxon>
        <taxon>Dothideomycetidae</taxon>
        <taxon>Dothideales</taxon>
        <taxon>Saccotheciaceae</taxon>
        <taxon>Aureobasidium</taxon>
    </lineage>
</organism>
<dbReference type="GO" id="GO:0005634">
    <property type="term" value="C:nucleus"/>
    <property type="evidence" value="ECO:0007669"/>
    <property type="project" value="UniProtKB-SubCell"/>
</dbReference>
<sequence>MPQCSKCIERGQDCLGYQRLLLWQDGVASRGKLVGQKYGAKQQPESRREPYAKSSSAQEWQRARVATVRNQLPLSRPLTDPLTQDLNDVTRSYLSYFASVVCRDFVVYDSEHNPFRDIIPLTHNHPILLQIIIANAAIHMYNATQPFLIPGSSDDGQVFASPRNKPGNLYSDALAAKQRALTMLRQVLAQQAPKDIDVTLAVVIMFINLELMDAKAADWIHHINGGRKIIEALGKSERLQITTASPLRRFLVSSWMISSALGFVSSNAVHDLPDDVSSDNTERAVESLIRDAEGNHCSSFPTILLQLLRNGVRLSQSVSSISLRNKRDRVLMLVCTAKTFDPRAWATDLRSPCPSPDLEERIHVASAHKAAVIIYLSRLLVSMYTGSKPTCDFESLVTEIVENLSMVTDENSLYTAITWPAFIAGAETNSTLHQRFVWTRLERQWELEPWGLYRKAADILQTIWNAKNCIPAMDDDQIRDGDWVQYLRQRGIDWLIL</sequence>
<keyword evidence="2" id="KW-0539">Nucleus</keyword>
<evidence type="ECO:0000313" key="5">
    <source>
        <dbReference type="Proteomes" id="UP000027730"/>
    </source>
</evidence>
<evidence type="ECO:0000256" key="3">
    <source>
        <dbReference type="SAM" id="MobiDB-lite"/>
    </source>
</evidence>